<reference evidence="1 2" key="1">
    <citation type="journal article" date="2005" name="Int. J. Syst. Evol. Microbiol.">
        <title>Bacillus cibi sp. nov., isolated from jeotgal, a traditional Korean fermented seafood.</title>
        <authorList>
            <person name="Yoon J.H."/>
            <person name="Lee C.H."/>
            <person name="Oh T.K."/>
        </authorList>
    </citation>
    <scope>NUCLEOTIDE SEQUENCE [LARGE SCALE GENOMIC DNA]</scope>
    <source>
        <strain evidence="1 2">DSM 16189</strain>
    </source>
</reference>
<accession>A0A084GXT7</accession>
<keyword evidence="2" id="KW-1185">Reference proteome</keyword>
<evidence type="ECO:0000313" key="2">
    <source>
        <dbReference type="Proteomes" id="UP000028549"/>
    </source>
</evidence>
<dbReference type="AlphaFoldDB" id="A0A084GXT7"/>
<dbReference type="OrthoDB" id="1739831at2"/>
<dbReference type="InterPro" id="IPR022258">
    <property type="entry name" value="Flagellar_operon_YvyF"/>
</dbReference>
<comment type="caution">
    <text evidence="1">The sequence shown here is derived from an EMBL/GenBank/DDBJ whole genome shotgun (WGS) entry which is preliminary data.</text>
</comment>
<protein>
    <submittedName>
        <fullName evidence="1">Membrane protein</fullName>
    </submittedName>
</protein>
<evidence type="ECO:0000313" key="1">
    <source>
        <dbReference type="EMBL" id="KEZ52149.1"/>
    </source>
</evidence>
<dbReference type="Proteomes" id="UP000028549">
    <property type="component" value="Unassembled WGS sequence"/>
</dbReference>
<gene>
    <name evidence="1" type="ORF">GS18_0213795</name>
</gene>
<dbReference type="NCBIfam" id="TIGR03826">
    <property type="entry name" value="YvyF"/>
    <property type="match status" value="1"/>
</dbReference>
<name>A0A084GXT7_METID</name>
<proteinExistence type="predicted"/>
<dbReference type="STRING" id="246786.GS18_0213795"/>
<organism evidence="1 2">
    <name type="scientific">Metabacillus indicus</name>
    <name type="common">Bacillus indicus</name>
    <dbReference type="NCBI Taxonomy" id="246786"/>
    <lineage>
        <taxon>Bacteria</taxon>
        <taxon>Bacillati</taxon>
        <taxon>Bacillota</taxon>
        <taxon>Bacilli</taxon>
        <taxon>Bacillales</taxon>
        <taxon>Bacillaceae</taxon>
        <taxon>Metabacillus</taxon>
    </lineage>
</organism>
<dbReference type="EMBL" id="JNVC02000005">
    <property type="protein sequence ID" value="KEZ52149.1"/>
    <property type="molecule type" value="Genomic_DNA"/>
</dbReference>
<sequence>MVELSNCPECYSLFVKTPFKTVCDTCSKEEELQFEAVYSYLKQSKNRSATLVTTAEETEVSEDTILKFIRQGRIQLANFPNLGYPCQKCETLIRENKLCLTCSKDLKTQLFDLEREEERRQKVTEEKATFYTFQPKNK</sequence>